<proteinExistence type="predicted"/>
<reference evidence="1 2" key="1">
    <citation type="journal article" date="2022" name="Nat. Genet.">
        <title>Improved pea reference genome and pan-genome highlight genomic features and evolutionary characteristics.</title>
        <authorList>
            <person name="Yang T."/>
            <person name="Liu R."/>
            <person name="Luo Y."/>
            <person name="Hu S."/>
            <person name="Wang D."/>
            <person name="Wang C."/>
            <person name="Pandey M.K."/>
            <person name="Ge S."/>
            <person name="Xu Q."/>
            <person name="Li N."/>
            <person name="Li G."/>
            <person name="Huang Y."/>
            <person name="Saxena R.K."/>
            <person name="Ji Y."/>
            <person name="Li M."/>
            <person name="Yan X."/>
            <person name="He Y."/>
            <person name="Liu Y."/>
            <person name="Wang X."/>
            <person name="Xiang C."/>
            <person name="Varshney R.K."/>
            <person name="Ding H."/>
            <person name="Gao S."/>
            <person name="Zong X."/>
        </authorList>
    </citation>
    <scope>NUCLEOTIDE SEQUENCE [LARGE SCALE GENOMIC DNA]</scope>
    <source>
        <strain evidence="1 2">cv. Zhongwan 6</strain>
    </source>
</reference>
<gene>
    <name evidence="1" type="ORF">KIW84_052347</name>
</gene>
<accession>A0A9D4WNF4</accession>
<organism evidence="1 2">
    <name type="scientific">Pisum sativum</name>
    <name type="common">Garden pea</name>
    <name type="synonym">Lathyrus oleraceus</name>
    <dbReference type="NCBI Taxonomy" id="3888"/>
    <lineage>
        <taxon>Eukaryota</taxon>
        <taxon>Viridiplantae</taxon>
        <taxon>Streptophyta</taxon>
        <taxon>Embryophyta</taxon>
        <taxon>Tracheophyta</taxon>
        <taxon>Spermatophyta</taxon>
        <taxon>Magnoliopsida</taxon>
        <taxon>eudicotyledons</taxon>
        <taxon>Gunneridae</taxon>
        <taxon>Pentapetalae</taxon>
        <taxon>rosids</taxon>
        <taxon>fabids</taxon>
        <taxon>Fabales</taxon>
        <taxon>Fabaceae</taxon>
        <taxon>Papilionoideae</taxon>
        <taxon>50 kb inversion clade</taxon>
        <taxon>NPAAA clade</taxon>
        <taxon>Hologalegina</taxon>
        <taxon>IRL clade</taxon>
        <taxon>Fabeae</taxon>
        <taxon>Lathyrus</taxon>
    </lineage>
</organism>
<protein>
    <submittedName>
        <fullName evidence="1">Uncharacterized protein</fullName>
    </submittedName>
</protein>
<evidence type="ECO:0000313" key="2">
    <source>
        <dbReference type="Proteomes" id="UP001058974"/>
    </source>
</evidence>
<sequence length="89" mass="10435">MEILRVLNIVPSQLFPNTLGYIRAFERVCEDLDVTPTMGVLFSFYTTKLVRFEVMDFRKVIRLWMGGGKHIASYLDQMSKISTEERTQR</sequence>
<dbReference type="EMBL" id="JAMSHJ010000005">
    <property type="protein sequence ID" value="KAI5405521.1"/>
    <property type="molecule type" value="Genomic_DNA"/>
</dbReference>
<keyword evidence="2" id="KW-1185">Reference proteome</keyword>
<dbReference type="Proteomes" id="UP001058974">
    <property type="component" value="Chromosome 5"/>
</dbReference>
<comment type="caution">
    <text evidence="1">The sequence shown here is derived from an EMBL/GenBank/DDBJ whole genome shotgun (WGS) entry which is preliminary data.</text>
</comment>
<dbReference type="AlphaFoldDB" id="A0A9D4WNF4"/>
<dbReference type="Gramene" id="Psat05G0234700-T1">
    <property type="protein sequence ID" value="KAI5405521.1"/>
    <property type="gene ID" value="KIW84_052347"/>
</dbReference>
<evidence type="ECO:0000313" key="1">
    <source>
        <dbReference type="EMBL" id="KAI5405521.1"/>
    </source>
</evidence>
<name>A0A9D4WNF4_PEA</name>